<dbReference type="AlphaFoldDB" id="A0A397UD67"/>
<reference evidence="2 3" key="1">
    <citation type="submission" date="2018-06" db="EMBL/GenBank/DDBJ databases">
        <title>Comparative genomics reveals the genomic features of Rhizophagus irregularis, R. cerebriforme, R. diaphanum and Gigaspora rosea, and their symbiotic lifestyle signature.</title>
        <authorList>
            <person name="Morin E."/>
            <person name="San Clemente H."/>
            <person name="Chen E.C.H."/>
            <person name="De La Providencia I."/>
            <person name="Hainaut M."/>
            <person name="Kuo A."/>
            <person name="Kohler A."/>
            <person name="Murat C."/>
            <person name="Tang N."/>
            <person name="Roy S."/>
            <person name="Loubradou J."/>
            <person name="Henrissat B."/>
            <person name="Grigoriev I.V."/>
            <person name="Corradi N."/>
            <person name="Roux C."/>
            <person name="Martin F.M."/>
        </authorList>
    </citation>
    <scope>NUCLEOTIDE SEQUENCE [LARGE SCALE GENOMIC DNA]</scope>
    <source>
        <strain evidence="2 3">DAOM 194757</strain>
    </source>
</reference>
<name>A0A397UD67_9GLOM</name>
<dbReference type="OrthoDB" id="10525197at2759"/>
<evidence type="ECO:0000313" key="2">
    <source>
        <dbReference type="EMBL" id="RIB07027.1"/>
    </source>
</evidence>
<keyword evidence="1" id="KW-1133">Transmembrane helix</keyword>
<sequence length="183" mass="21015">MSTNYILEYFERTLNQIQTEVYNNTQDYISFAEALAEERLKWRFRINAVLTIVSILITIAIDVNVKLINDEYIGKDFFILLLNCIIFGGLALNTLIKAAYEVLYSDRIFTSFSLLFPLLIGTLLAIFLGIYFLPPPMTITWIFVGLIFSNISITYRYTSYRTKVKFAVAILCMTVTICHNIAA</sequence>
<dbReference type="EMBL" id="QKWP01001723">
    <property type="protein sequence ID" value="RIB07027.1"/>
    <property type="molecule type" value="Genomic_DNA"/>
</dbReference>
<proteinExistence type="predicted"/>
<accession>A0A397UD67</accession>
<feature type="transmembrane region" description="Helical" evidence="1">
    <location>
        <begin position="139"/>
        <end position="157"/>
    </location>
</feature>
<feature type="transmembrane region" description="Helical" evidence="1">
    <location>
        <begin position="46"/>
        <end position="65"/>
    </location>
</feature>
<protein>
    <submittedName>
        <fullName evidence="2">Uncharacterized protein</fullName>
    </submittedName>
</protein>
<organism evidence="2 3">
    <name type="scientific">Gigaspora rosea</name>
    <dbReference type="NCBI Taxonomy" id="44941"/>
    <lineage>
        <taxon>Eukaryota</taxon>
        <taxon>Fungi</taxon>
        <taxon>Fungi incertae sedis</taxon>
        <taxon>Mucoromycota</taxon>
        <taxon>Glomeromycotina</taxon>
        <taxon>Glomeromycetes</taxon>
        <taxon>Diversisporales</taxon>
        <taxon>Gigasporaceae</taxon>
        <taxon>Gigaspora</taxon>
    </lineage>
</organism>
<evidence type="ECO:0000313" key="3">
    <source>
        <dbReference type="Proteomes" id="UP000266673"/>
    </source>
</evidence>
<keyword evidence="1" id="KW-0812">Transmembrane</keyword>
<comment type="caution">
    <text evidence="2">The sequence shown here is derived from an EMBL/GenBank/DDBJ whole genome shotgun (WGS) entry which is preliminary data.</text>
</comment>
<dbReference type="Proteomes" id="UP000266673">
    <property type="component" value="Unassembled WGS sequence"/>
</dbReference>
<evidence type="ECO:0000256" key="1">
    <source>
        <dbReference type="SAM" id="Phobius"/>
    </source>
</evidence>
<feature type="transmembrane region" description="Helical" evidence="1">
    <location>
        <begin position="108"/>
        <end position="133"/>
    </location>
</feature>
<keyword evidence="1" id="KW-0472">Membrane</keyword>
<keyword evidence="3" id="KW-1185">Reference proteome</keyword>
<gene>
    <name evidence="2" type="ORF">C2G38_2215574</name>
</gene>
<feature type="transmembrane region" description="Helical" evidence="1">
    <location>
        <begin position="77"/>
        <end position="96"/>
    </location>
</feature>